<reference evidence="13" key="1">
    <citation type="submission" date="2023-03" db="EMBL/GenBank/DDBJ databases">
        <title>Emydomyces testavorans Genome Sequence.</title>
        <authorList>
            <person name="Hoyer L."/>
        </authorList>
    </citation>
    <scope>NUCLEOTIDE SEQUENCE</scope>
    <source>
        <strain evidence="13">16-2883</strain>
    </source>
</reference>
<dbReference type="GO" id="GO:0006508">
    <property type="term" value="P:proteolysis"/>
    <property type="evidence" value="ECO:0007669"/>
    <property type="project" value="UniProtKB-KW"/>
</dbReference>
<evidence type="ECO:0000256" key="1">
    <source>
        <dbReference type="ARBA" id="ARBA00000156"/>
    </source>
</evidence>
<comment type="caution">
    <text evidence="10">Lacks conserved residue(s) required for the propagation of feature annotation.</text>
</comment>
<evidence type="ECO:0000256" key="9">
    <source>
        <dbReference type="ARBA" id="ARBA00023136"/>
    </source>
</evidence>
<evidence type="ECO:0000256" key="8">
    <source>
        <dbReference type="ARBA" id="ARBA00022989"/>
    </source>
</evidence>
<evidence type="ECO:0000259" key="12">
    <source>
        <dbReference type="Pfam" id="PF01694"/>
    </source>
</evidence>
<dbReference type="PANTHER" id="PTHR22936">
    <property type="entry name" value="RHOMBOID-RELATED"/>
    <property type="match status" value="1"/>
</dbReference>
<evidence type="ECO:0000256" key="7">
    <source>
        <dbReference type="ARBA" id="ARBA00022825"/>
    </source>
</evidence>
<keyword evidence="4 10" id="KW-0645">Protease</keyword>
<feature type="region of interest" description="Disordered" evidence="11">
    <location>
        <begin position="1"/>
        <end position="112"/>
    </location>
</feature>
<comment type="subcellular location">
    <subcellularLocation>
        <location evidence="2 10">Membrane</location>
        <topology evidence="2 10">Multi-pass membrane protein</topology>
    </subcellularLocation>
</comment>
<comment type="function">
    <text evidence="10">Serine protease involved in intramembrane proteolysis.</text>
</comment>
<evidence type="ECO:0000256" key="3">
    <source>
        <dbReference type="ARBA" id="ARBA00009045"/>
    </source>
</evidence>
<dbReference type="InterPro" id="IPR022764">
    <property type="entry name" value="Peptidase_S54_rhomboid_dom"/>
</dbReference>
<comment type="catalytic activity">
    <reaction evidence="1 10">
        <text>Cleaves type-1 transmembrane domains using a catalytic dyad composed of serine and histidine that are contributed by different transmembrane domains.</text>
        <dbReference type="EC" id="3.4.21.105"/>
    </reaction>
</comment>
<dbReference type="EMBL" id="CP120630">
    <property type="protein sequence ID" value="WEW61230.1"/>
    <property type="molecule type" value="Genomic_DNA"/>
</dbReference>
<dbReference type="PANTHER" id="PTHR22936:SF69">
    <property type="entry name" value="RHOMBOID-LIKE PROTEIN"/>
    <property type="match status" value="1"/>
</dbReference>
<keyword evidence="5 10" id="KW-0812">Transmembrane</keyword>
<evidence type="ECO:0000256" key="10">
    <source>
        <dbReference type="RuleBase" id="RU362115"/>
    </source>
</evidence>
<dbReference type="Gene3D" id="1.20.1540.10">
    <property type="entry name" value="Rhomboid-like"/>
    <property type="match status" value="1"/>
</dbReference>
<organism evidence="13 14">
    <name type="scientific">Emydomyces testavorans</name>
    <dbReference type="NCBI Taxonomy" id="2070801"/>
    <lineage>
        <taxon>Eukaryota</taxon>
        <taxon>Fungi</taxon>
        <taxon>Dikarya</taxon>
        <taxon>Ascomycota</taxon>
        <taxon>Pezizomycotina</taxon>
        <taxon>Eurotiomycetes</taxon>
        <taxon>Eurotiomycetidae</taxon>
        <taxon>Onygenales</taxon>
        <taxon>Nannizziopsiaceae</taxon>
        <taxon>Emydomyces</taxon>
    </lineage>
</organism>
<feature type="compositionally biased region" description="Low complexity" evidence="11">
    <location>
        <begin position="29"/>
        <end position="44"/>
    </location>
</feature>
<keyword evidence="7 10" id="KW-0720">Serine protease</keyword>
<feature type="transmembrane region" description="Helical" evidence="10">
    <location>
        <begin position="333"/>
        <end position="350"/>
    </location>
</feature>
<feature type="compositionally biased region" description="Polar residues" evidence="11">
    <location>
        <begin position="95"/>
        <end position="106"/>
    </location>
</feature>
<dbReference type="EC" id="3.4.21.105" evidence="10"/>
<evidence type="ECO:0000256" key="5">
    <source>
        <dbReference type="ARBA" id="ARBA00022692"/>
    </source>
</evidence>
<evidence type="ECO:0000256" key="11">
    <source>
        <dbReference type="SAM" id="MobiDB-lite"/>
    </source>
</evidence>
<feature type="domain" description="Peptidase S54 rhomboid" evidence="12">
    <location>
        <begin position="236"/>
        <end position="374"/>
    </location>
</feature>
<keyword evidence="13" id="KW-0012">Acyltransferase</keyword>
<dbReference type="InterPro" id="IPR002610">
    <property type="entry name" value="Peptidase_S54_rhomboid-like"/>
</dbReference>
<keyword evidence="8 10" id="KW-1133">Transmembrane helix</keyword>
<feature type="transmembrane region" description="Helical" evidence="10">
    <location>
        <begin position="238"/>
        <end position="260"/>
    </location>
</feature>
<protein>
    <recommendedName>
        <fullName evidence="10">Rhomboid-type serine protease</fullName>
        <ecNumber evidence="10">3.4.21.105</ecNumber>
    </recommendedName>
</protein>
<accession>A0AAF0DLW1</accession>
<name>A0AAF0DLW1_9EURO</name>
<dbReference type="GO" id="GO:0004252">
    <property type="term" value="F:serine-type endopeptidase activity"/>
    <property type="evidence" value="ECO:0007669"/>
    <property type="project" value="InterPro"/>
</dbReference>
<keyword evidence="6 10" id="KW-0378">Hydrolase</keyword>
<dbReference type="InterPro" id="IPR035952">
    <property type="entry name" value="Rhomboid-like_sf"/>
</dbReference>
<evidence type="ECO:0000256" key="6">
    <source>
        <dbReference type="ARBA" id="ARBA00022801"/>
    </source>
</evidence>
<keyword evidence="9 10" id="KW-0472">Membrane</keyword>
<feature type="transmembrane region" description="Helical" evidence="10">
    <location>
        <begin position="272"/>
        <end position="293"/>
    </location>
</feature>
<gene>
    <name evidence="13" type="ORF">PRK78_006720</name>
</gene>
<feature type="transmembrane region" description="Helical" evidence="10">
    <location>
        <begin position="299"/>
        <end position="321"/>
    </location>
</feature>
<dbReference type="GO" id="GO:0016020">
    <property type="term" value="C:membrane"/>
    <property type="evidence" value="ECO:0007669"/>
    <property type="project" value="UniProtKB-SubCell"/>
</dbReference>
<evidence type="ECO:0000313" key="14">
    <source>
        <dbReference type="Proteomes" id="UP001219355"/>
    </source>
</evidence>
<dbReference type="GO" id="GO:0016746">
    <property type="term" value="F:acyltransferase activity"/>
    <property type="evidence" value="ECO:0007669"/>
    <property type="project" value="UniProtKB-KW"/>
</dbReference>
<feature type="compositionally biased region" description="Polar residues" evidence="11">
    <location>
        <begin position="1"/>
        <end position="12"/>
    </location>
</feature>
<dbReference type="Pfam" id="PF01694">
    <property type="entry name" value="Rhomboid"/>
    <property type="match status" value="1"/>
</dbReference>
<sequence>MAANEYYNTNLPKAQRDDEHPSWVHGNVSSSPQPYSNPYQHSQYTLPSDHDISSGGGKYHSNEYADDIPLKPNASHPERSEWEDVETQYGPAQHAQPTLPRNPSTARSKRKRRSRFKRIPWVVYITSIIQVAVFIAEIVKYAQLTGSPIMIRPQFNPMIGPSPYVQINMGARFVACMRNVKGIQDSPQVIPWPCPKTTTDDPTSPDNQCTLSELCGLGGVPNPRAGGSIDDKPEPNQWFRFIIPIFLHAGLVHIGVNLMAQMIIGADMERNIGWWRFAIVYYASGIFGFVLGGNFAAPGIASTGASGALFGILALCLLDLLYRWDSINRPMTFLLTMILAIVVSFVLGLLPGLDNFSHIGGFLMGLVLGICLLRSPDKLRERIGVATPYMSVSSSPSDGSKQFIKEPVGFFKGRKPLWWGWWLLRAGALVGILVAFILLLNNFYKYRSTCSWCKYLSCLPIKNWCDVGNIKTGTSPNPNSRRGFL</sequence>
<comment type="similarity">
    <text evidence="3 10">Belongs to the peptidase S54 family.</text>
</comment>
<evidence type="ECO:0000256" key="2">
    <source>
        <dbReference type="ARBA" id="ARBA00004141"/>
    </source>
</evidence>
<evidence type="ECO:0000313" key="13">
    <source>
        <dbReference type="EMBL" id="WEW61230.1"/>
    </source>
</evidence>
<dbReference type="AlphaFoldDB" id="A0AAF0DLW1"/>
<dbReference type="Proteomes" id="UP001219355">
    <property type="component" value="Chromosome 4"/>
</dbReference>
<proteinExistence type="inferred from homology"/>
<feature type="transmembrane region" description="Helical" evidence="10">
    <location>
        <begin position="119"/>
        <end position="139"/>
    </location>
</feature>
<keyword evidence="13" id="KW-0808">Transferase</keyword>
<dbReference type="SUPFAM" id="SSF144091">
    <property type="entry name" value="Rhomboid-like"/>
    <property type="match status" value="1"/>
</dbReference>
<evidence type="ECO:0000256" key="4">
    <source>
        <dbReference type="ARBA" id="ARBA00022670"/>
    </source>
</evidence>
<keyword evidence="14" id="KW-1185">Reference proteome</keyword>
<feature type="transmembrane region" description="Helical" evidence="10">
    <location>
        <begin position="422"/>
        <end position="444"/>
    </location>
</feature>